<dbReference type="SUPFAM" id="SSF51735">
    <property type="entry name" value="NAD(P)-binding Rossmann-fold domains"/>
    <property type="match status" value="1"/>
</dbReference>
<dbReference type="InterPro" id="IPR005097">
    <property type="entry name" value="Sacchrp_dh_NADP-bd"/>
</dbReference>
<dbReference type="Pfam" id="PF03435">
    <property type="entry name" value="Sacchrp_dh_NADP"/>
    <property type="match status" value="1"/>
</dbReference>
<dbReference type="RefSeq" id="WP_155312419.1">
    <property type="nucleotide sequence ID" value="NZ_AP021879.1"/>
</dbReference>
<feature type="domain" description="Saccharopine dehydrogenase NADP binding" evidence="2">
    <location>
        <begin position="4"/>
        <end position="129"/>
    </location>
</feature>
<keyword evidence="4" id="KW-1185">Reference proteome</keyword>
<reference evidence="3 4" key="1">
    <citation type="submission" date="2019-11" db="EMBL/GenBank/DDBJ databases">
        <title>Comparative genomics of hydrocarbon-degrading Desulfosarcina strains.</title>
        <authorList>
            <person name="Watanabe M."/>
            <person name="Kojima H."/>
            <person name="Fukui M."/>
        </authorList>
    </citation>
    <scope>NUCLEOTIDE SEQUENCE [LARGE SCALE GENOMIC DNA]</scope>
    <source>
        <strain evidence="4">oXyS1</strain>
    </source>
</reference>
<protein>
    <recommendedName>
        <fullName evidence="2">Saccharopine dehydrogenase NADP binding domain-containing protein</fullName>
    </recommendedName>
</protein>
<gene>
    <name evidence="3" type="ORF">DSCOOX_46920</name>
</gene>
<proteinExistence type="predicted"/>
<dbReference type="Gene3D" id="3.40.50.720">
    <property type="entry name" value="NAD(P)-binding Rossmann-like Domain"/>
    <property type="match status" value="1"/>
</dbReference>
<dbReference type="PANTHER" id="PTHR43796:SF2">
    <property type="entry name" value="CARBOXYNORSPERMIDINE SYNTHASE"/>
    <property type="match status" value="1"/>
</dbReference>
<name>A0A5K8AFR2_9BACT</name>
<feature type="region of interest" description="Disordered" evidence="1">
    <location>
        <begin position="418"/>
        <end position="437"/>
    </location>
</feature>
<sequence length="437" mass="47945">MQRIIVIGVGAQGSTVAKRLNEHPGVSEIICADYDFKAARVLSDSLGKASALKLDASAVKNVIQAAEGCDLIVNGLPLEYNLTIMEAALAVGASYFDMAGPMEDIGFVESYKLLFSDWHAKFKAKGLTALVGAGSSPGLANIMAREAVEKMDRCETISIYVYENVLTRRFTPFWWSPQVAFGDMAYKTFRFENGRHVTDKPFSRPIRMKLRGIDREVRMVDHEHDEPVTMGLLADTVLKGVRNVDFKYGGFGVKFSELLYKMGLLSNQSVDLNGTPVVPMDLILKLCPPAPKYPDELKSIIDDGVVAEEGAFLVRVEGTKGKDPVRIDSYAVGPGLVEAFETSGLSHEAYLTGQCASVFVKMMVDDVFNAAGLFVPEQLDAGAREYCFRNLAELGVTIDETLRQRTVYTRRRRKAVSKRPLSAVGRSGQTVQPASFA</sequence>
<dbReference type="AlphaFoldDB" id="A0A5K8AFR2"/>
<dbReference type="Gene3D" id="3.30.360.10">
    <property type="entry name" value="Dihydrodipicolinate Reductase, domain 2"/>
    <property type="match status" value="1"/>
</dbReference>
<dbReference type="InterPro" id="IPR036291">
    <property type="entry name" value="NAD(P)-bd_dom_sf"/>
</dbReference>
<feature type="compositionally biased region" description="Polar residues" evidence="1">
    <location>
        <begin position="427"/>
        <end position="437"/>
    </location>
</feature>
<evidence type="ECO:0000259" key="2">
    <source>
        <dbReference type="Pfam" id="PF03435"/>
    </source>
</evidence>
<accession>A0A5K8AFR2</accession>
<evidence type="ECO:0000256" key="1">
    <source>
        <dbReference type="SAM" id="MobiDB-lite"/>
    </source>
</evidence>
<dbReference type="Proteomes" id="UP000422108">
    <property type="component" value="Chromosome"/>
</dbReference>
<evidence type="ECO:0000313" key="3">
    <source>
        <dbReference type="EMBL" id="BBO91512.1"/>
    </source>
</evidence>
<evidence type="ECO:0000313" key="4">
    <source>
        <dbReference type="Proteomes" id="UP000422108"/>
    </source>
</evidence>
<dbReference type="EMBL" id="AP021879">
    <property type="protein sequence ID" value="BBO91512.1"/>
    <property type="molecule type" value="Genomic_DNA"/>
</dbReference>
<dbReference type="PANTHER" id="PTHR43796">
    <property type="entry name" value="CARBOXYNORSPERMIDINE SYNTHASE"/>
    <property type="match status" value="1"/>
</dbReference>
<organism evidence="3 4">
    <name type="scientific">Desulfosarcina ovata subsp. ovata</name>
    <dbReference type="NCBI Taxonomy" id="2752305"/>
    <lineage>
        <taxon>Bacteria</taxon>
        <taxon>Pseudomonadati</taxon>
        <taxon>Thermodesulfobacteriota</taxon>
        <taxon>Desulfobacteria</taxon>
        <taxon>Desulfobacterales</taxon>
        <taxon>Desulfosarcinaceae</taxon>
        <taxon>Desulfosarcina</taxon>
    </lineage>
</organism>